<dbReference type="STRING" id="47428.A0A284RB82"/>
<dbReference type="EMBL" id="FUEG01000006">
    <property type="protein sequence ID" value="SJL06028.1"/>
    <property type="molecule type" value="Genomic_DNA"/>
</dbReference>
<reference evidence="3" key="1">
    <citation type="journal article" date="2017" name="Nat. Ecol. Evol.">
        <title>Genome expansion and lineage-specific genetic innovations in the forest pathogenic fungi Armillaria.</title>
        <authorList>
            <person name="Sipos G."/>
            <person name="Prasanna A.N."/>
            <person name="Walter M.C."/>
            <person name="O'Connor E."/>
            <person name="Balint B."/>
            <person name="Krizsan K."/>
            <person name="Kiss B."/>
            <person name="Hess J."/>
            <person name="Varga T."/>
            <person name="Slot J."/>
            <person name="Riley R."/>
            <person name="Boka B."/>
            <person name="Rigling D."/>
            <person name="Barry K."/>
            <person name="Lee J."/>
            <person name="Mihaltcheva S."/>
            <person name="LaButti K."/>
            <person name="Lipzen A."/>
            <person name="Waldron R."/>
            <person name="Moloney N.M."/>
            <person name="Sperisen C."/>
            <person name="Kredics L."/>
            <person name="Vagvoelgyi C."/>
            <person name="Patrignani A."/>
            <person name="Fitzpatrick D."/>
            <person name="Nagy I."/>
            <person name="Doyle S."/>
            <person name="Anderson J.B."/>
            <person name="Grigoriev I.V."/>
            <person name="Gueldener U."/>
            <person name="Muensterkoetter M."/>
            <person name="Nagy L.G."/>
        </authorList>
    </citation>
    <scope>NUCLEOTIDE SEQUENCE [LARGE SCALE GENOMIC DNA]</scope>
    <source>
        <strain evidence="3">C18/9</strain>
    </source>
</reference>
<dbReference type="Pfam" id="PF04801">
    <property type="entry name" value="RPC5"/>
    <property type="match status" value="1"/>
</dbReference>
<feature type="compositionally biased region" description="Acidic residues" evidence="1">
    <location>
        <begin position="164"/>
        <end position="176"/>
    </location>
</feature>
<evidence type="ECO:0000313" key="2">
    <source>
        <dbReference type="EMBL" id="SJL06028.1"/>
    </source>
</evidence>
<organism evidence="2 3">
    <name type="scientific">Armillaria ostoyae</name>
    <name type="common">Armillaria root rot fungus</name>
    <dbReference type="NCBI Taxonomy" id="47428"/>
    <lineage>
        <taxon>Eukaryota</taxon>
        <taxon>Fungi</taxon>
        <taxon>Dikarya</taxon>
        <taxon>Basidiomycota</taxon>
        <taxon>Agaricomycotina</taxon>
        <taxon>Agaricomycetes</taxon>
        <taxon>Agaricomycetidae</taxon>
        <taxon>Agaricales</taxon>
        <taxon>Marasmiineae</taxon>
        <taxon>Physalacriaceae</taxon>
        <taxon>Armillaria</taxon>
    </lineage>
</organism>
<feature type="compositionally biased region" description="Basic and acidic residues" evidence="1">
    <location>
        <begin position="188"/>
        <end position="207"/>
    </location>
</feature>
<feature type="compositionally biased region" description="Basic and acidic residues" evidence="1">
    <location>
        <begin position="65"/>
        <end position="77"/>
    </location>
</feature>
<sequence>MEADDELVSSLPIRFSDRLSLQIHQFPLLSRPLQPPPSAIASGKRIKARIKPSVHRLEVHVPADTRPDVWNGDRGRDLGVAQLEDDREKNQGPKGKEEEEPRLSEIRLQSEQVPQNGVHMLGIVRDGELHLHPVSETHQFRPTLTYLDFLSQKNRRRGGMGSDSDSDDGPPPDPDDPTPVAPVKKEKKASGEAKEVQVSARKADDKGGMQPFQGGLSTVRREMLQAIRAEEDESWEDLHYNDVATQDAEDAFEGVFSQCDDDLECRTDTGSDTDTDLDGETYLLSRSPSPSYSRLGLVDVDDARSLTDDGERQSVPDAIAVLQAIDVNLISADDENMHEVIAHASNIMLRFLDEVKSRQKDIRETYLHLTLVLQPSFLRTLFAHRTVFHHIAVSSAVHATSTIVCWVDILLAKLADAIIMVAGDGSQLSGVQHSEEWHIQREDDNLRAASQLPLQWDFVKRVLTSKQASLAARRLALRLIFGVCIILPSLGGINDRRMTQSEDFLEIMQTCIHQTVMSGFMANYSSDPAVELERINFSMLVSLYVAAETEQPEKRLPSRPLTLGYLLDLIQVVMHPDDAVATSSIVTPPDDLDVAQTILVRWGDTIFWSWETWDDSRIANTEVIVFLTAVWINKFNGSLDVCVTGASCQSSRTTLNYLAASSAILNVLYHCRLFIIDQAELSEGQFLPVYSLMSKACRTVVHFLHGDILYSSNQVSLRGDLCKTLFSLFVIVDTQERTSTIRTAILEALTLFNLTTLKQTLKDMHQDNGSDFMTRLSQRVDNPMSSKTAGNMNEIKLTLEFLTVLWHCKALGNALYNSISSVLSSIIDYLYDDNAGQNVALLRGAALTIFSILESDPRFVFKNQKQETLWKVALDAGTSDLHVASGFAYYVLTTDRLPDPVSCAEAWDYFRDVLLLIFRRHFCGEDEPLSLLLSPVLCMVLLQFLNKRGPIVRFIVSSPWTMTLNMDLKMLMDQDAPAHDDYRRVLRERIGAAGKALMEEIQEKLGQKVSRDKTNKV</sequence>
<evidence type="ECO:0000256" key="1">
    <source>
        <dbReference type="SAM" id="MobiDB-lite"/>
    </source>
</evidence>
<feature type="region of interest" description="Disordered" evidence="1">
    <location>
        <begin position="65"/>
        <end position="112"/>
    </location>
</feature>
<dbReference type="GO" id="GO:0042797">
    <property type="term" value="P:tRNA transcription by RNA polymerase III"/>
    <property type="evidence" value="ECO:0007669"/>
    <property type="project" value="TreeGrafter"/>
</dbReference>
<dbReference type="Proteomes" id="UP000219338">
    <property type="component" value="Unassembled WGS sequence"/>
</dbReference>
<name>A0A284RB82_ARMOS</name>
<dbReference type="PANTHER" id="PTHR12069:SF0">
    <property type="entry name" value="DNA-DIRECTED RNA POLYMERASE III SUBUNIT RPC5"/>
    <property type="match status" value="1"/>
</dbReference>
<accession>A0A284RB82</accession>
<gene>
    <name evidence="2" type="ORF">ARMOST_09364</name>
</gene>
<proteinExistence type="predicted"/>
<dbReference type="GO" id="GO:0005666">
    <property type="term" value="C:RNA polymerase III complex"/>
    <property type="evidence" value="ECO:0007669"/>
    <property type="project" value="TreeGrafter"/>
</dbReference>
<dbReference type="PANTHER" id="PTHR12069">
    <property type="entry name" value="DNA-DIRECTED RNA POLYMERASES III 80 KDA POLYPEPTIDE RNA POLYMERASE III SUBUNIT 5"/>
    <property type="match status" value="1"/>
</dbReference>
<feature type="region of interest" description="Disordered" evidence="1">
    <location>
        <begin position="154"/>
        <end position="215"/>
    </location>
</feature>
<dbReference type="InterPro" id="IPR006886">
    <property type="entry name" value="RNA_pol_III_Rpc5"/>
</dbReference>
<keyword evidence="3" id="KW-1185">Reference proteome</keyword>
<evidence type="ECO:0000313" key="3">
    <source>
        <dbReference type="Proteomes" id="UP000219338"/>
    </source>
</evidence>
<dbReference type="AlphaFoldDB" id="A0A284RB82"/>
<protein>
    <submittedName>
        <fullName evidence="2">Uncharacterized protein</fullName>
    </submittedName>
</protein>
<feature type="compositionally biased region" description="Basic and acidic residues" evidence="1">
    <location>
        <begin position="84"/>
        <end position="105"/>
    </location>
</feature>
<dbReference type="OrthoDB" id="3233180at2759"/>
<dbReference type="OMA" id="DICAIEY"/>